<proteinExistence type="inferred from homology"/>
<feature type="binding site" evidence="8">
    <location>
        <position position="23"/>
    </location>
    <ligand>
        <name>Mg(2+)</name>
        <dbReference type="ChEBI" id="CHEBI:18420"/>
        <label>2</label>
        <note>catalytic</note>
    </ligand>
</feature>
<feature type="binding site" evidence="8">
    <location>
        <position position="23"/>
    </location>
    <ligand>
        <name>Mg(2+)</name>
        <dbReference type="ChEBI" id="CHEBI:18420"/>
        <label>1</label>
        <note>catalytic</note>
    </ligand>
</feature>
<evidence type="ECO:0000256" key="7">
    <source>
        <dbReference type="ARBA" id="ARBA00022842"/>
    </source>
</evidence>
<feature type="site" description="Important for substrate binding and specificity" evidence="8">
    <location>
        <position position="29"/>
    </location>
</feature>
<name>A0A1E2UJ27_9GAMM</name>
<dbReference type="CDD" id="cd06134">
    <property type="entry name" value="RNaseT"/>
    <property type="match status" value="1"/>
</dbReference>
<dbReference type="GO" id="GO:0005829">
    <property type="term" value="C:cytosol"/>
    <property type="evidence" value="ECO:0007669"/>
    <property type="project" value="TreeGrafter"/>
</dbReference>
<evidence type="ECO:0000256" key="2">
    <source>
        <dbReference type="ARBA" id="ARBA00022694"/>
    </source>
</evidence>
<dbReference type="HAMAP" id="MF_00157">
    <property type="entry name" value="RNase_T"/>
    <property type="match status" value="1"/>
</dbReference>
<evidence type="ECO:0000259" key="9">
    <source>
        <dbReference type="SMART" id="SM00479"/>
    </source>
</evidence>
<organism evidence="10 11">
    <name type="scientific">Candidatus Thiodiazotropha endoloripes</name>
    <dbReference type="NCBI Taxonomy" id="1818881"/>
    <lineage>
        <taxon>Bacteria</taxon>
        <taxon>Pseudomonadati</taxon>
        <taxon>Pseudomonadota</taxon>
        <taxon>Gammaproteobacteria</taxon>
        <taxon>Chromatiales</taxon>
        <taxon>Sedimenticolaceae</taxon>
        <taxon>Candidatus Thiodiazotropha</taxon>
    </lineage>
</organism>
<keyword evidence="7 8" id="KW-0460">Magnesium</keyword>
<dbReference type="GO" id="GO:0016896">
    <property type="term" value="F:RNA exonuclease activity, producing 5'-phosphomonoesters"/>
    <property type="evidence" value="ECO:0007669"/>
    <property type="project" value="UniProtKB-UniRule"/>
</dbReference>
<dbReference type="GO" id="GO:0008033">
    <property type="term" value="P:tRNA processing"/>
    <property type="evidence" value="ECO:0007669"/>
    <property type="project" value="UniProtKB-KW"/>
</dbReference>
<feature type="binding site" evidence="8">
    <location>
        <position position="25"/>
    </location>
    <ligand>
        <name>Mg(2+)</name>
        <dbReference type="ChEBI" id="CHEBI:18420"/>
        <label>2</label>
        <note>catalytic</note>
    </ligand>
</feature>
<reference evidence="10 11" key="1">
    <citation type="submission" date="2016-03" db="EMBL/GenBank/DDBJ databases">
        <title>Chemosynthetic sulphur-oxidizing symbionts of marine invertebrate animals are capable of nitrogen fixation.</title>
        <authorList>
            <person name="Petersen J.M."/>
            <person name="Kemper A."/>
            <person name="Gruber-Vodicka H."/>
            <person name="Cardini U."/>
            <person name="Geest Mvander."/>
            <person name="Kleiner M."/>
            <person name="Bulgheresi S."/>
            <person name="Fussmann M."/>
            <person name="Herbold C."/>
            <person name="Seah B.K.B."/>
            <person name="Antony C.Paul."/>
            <person name="Liu D."/>
            <person name="Belitz A."/>
            <person name="Weber M."/>
        </authorList>
    </citation>
    <scope>NUCLEOTIDE SEQUENCE [LARGE SCALE GENOMIC DNA]</scope>
    <source>
        <strain evidence="10">G_D</strain>
    </source>
</reference>
<accession>A0A1E2UJ27</accession>
<keyword evidence="5 8" id="KW-0378">Hydrolase</keyword>
<keyword evidence="3 8" id="KW-0540">Nuclease</keyword>
<feature type="site" description="Important for substrate binding and specificity" evidence="8">
    <location>
        <position position="124"/>
    </location>
</feature>
<dbReference type="GO" id="GO:0003676">
    <property type="term" value="F:nucleic acid binding"/>
    <property type="evidence" value="ECO:0007669"/>
    <property type="project" value="InterPro"/>
</dbReference>
<comment type="similarity">
    <text evidence="8">Belongs to the RNase T family.</text>
</comment>
<dbReference type="Gene3D" id="3.30.420.10">
    <property type="entry name" value="Ribonuclease H-like superfamily/Ribonuclease H"/>
    <property type="match status" value="1"/>
</dbReference>
<dbReference type="PANTHER" id="PTHR30231:SF2">
    <property type="entry name" value="RIBONUCLEASE T"/>
    <property type="match status" value="1"/>
</dbReference>
<dbReference type="FunFam" id="3.30.420.10:FF:000009">
    <property type="entry name" value="Ribonuclease T"/>
    <property type="match status" value="1"/>
</dbReference>
<dbReference type="EMBL" id="LVJZ01000004">
    <property type="protein sequence ID" value="ODB94497.1"/>
    <property type="molecule type" value="Genomic_DNA"/>
</dbReference>
<keyword evidence="11" id="KW-1185">Reference proteome</keyword>
<dbReference type="InterPro" id="IPR012337">
    <property type="entry name" value="RNaseH-like_sf"/>
</dbReference>
<dbReference type="STRING" id="1818881.A3196_18420"/>
<evidence type="ECO:0000256" key="4">
    <source>
        <dbReference type="ARBA" id="ARBA00022723"/>
    </source>
</evidence>
<dbReference type="GO" id="GO:0000287">
    <property type="term" value="F:magnesium ion binding"/>
    <property type="evidence" value="ECO:0007669"/>
    <property type="project" value="UniProtKB-UniRule"/>
</dbReference>
<dbReference type="InterPro" id="IPR013520">
    <property type="entry name" value="Ribonucl_H"/>
</dbReference>
<dbReference type="PANTHER" id="PTHR30231">
    <property type="entry name" value="DNA POLYMERASE III SUBUNIT EPSILON"/>
    <property type="match status" value="1"/>
</dbReference>
<dbReference type="Pfam" id="PF00929">
    <property type="entry name" value="RNase_T"/>
    <property type="match status" value="1"/>
</dbReference>
<feature type="site" description="Important for substrate binding and specificity" evidence="8">
    <location>
        <position position="77"/>
    </location>
</feature>
<dbReference type="InterPro" id="IPR005987">
    <property type="entry name" value="RNase_T"/>
</dbReference>
<evidence type="ECO:0000313" key="10">
    <source>
        <dbReference type="EMBL" id="ODB94497.1"/>
    </source>
</evidence>
<evidence type="ECO:0000256" key="8">
    <source>
        <dbReference type="HAMAP-Rule" id="MF_00157"/>
    </source>
</evidence>
<evidence type="ECO:0000256" key="3">
    <source>
        <dbReference type="ARBA" id="ARBA00022722"/>
    </source>
</evidence>
<dbReference type="NCBIfam" id="TIGR01298">
    <property type="entry name" value="RNaseT"/>
    <property type="match status" value="1"/>
</dbReference>
<feature type="binding site" evidence="8">
    <location>
        <position position="186"/>
    </location>
    <ligand>
        <name>Mg(2+)</name>
        <dbReference type="ChEBI" id="CHEBI:18420"/>
        <label>2</label>
        <note>catalytic</note>
    </ligand>
</feature>
<feature type="active site" description="Proton donor/acceptor" evidence="8">
    <location>
        <position position="181"/>
    </location>
</feature>
<evidence type="ECO:0000256" key="1">
    <source>
        <dbReference type="ARBA" id="ARBA00011738"/>
    </source>
</evidence>
<feature type="domain" description="Exonuclease" evidence="9">
    <location>
        <begin position="18"/>
        <end position="203"/>
    </location>
</feature>
<dbReference type="GO" id="GO:0045004">
    <property type="term" value="P:DNA replication proofreading"/>
    <property type="evidence" value="ECO:0007669"/>
    <property type="project" value="TreeGrafter"/>
</dbReference>
<comment type="function">
    <text evidence="8">Trims short 3' overhangs of a variety of RNA species, leaving a one or two nucleotide 3' overhang. Responsible for the end-turnover of tRNA: specifically removes the terminal AMP residue from uncharged tRNA (tRNA-C-C-A). Also appears to be involved in tRNA biosynthesis.</text>
</comment>
<comment type="subunit">
    <text evidence="1 8">Homodimer.</text>
</comment>
<dbReference type="GO" id="GO:0008408">
    <property type="term" value="F:3'-5' exonuclease activity"/>
    <property type="evidence" value="ECO:0007669"/>
    <property type="project" value="TreeGrafter"/>
</dbReference>
<dbReference type="Proteomes" id="UP000094849">
    <property type="component" value="Unassembled WGS sequence"/>
</dbReference>
<dbReference type="InterPro" id="IPR036397">
    <property type="entry name" value="RNaseH_sf"/>
</dbReference>
<dbReference type="AlphaFoldDB" id="A0A1E2UJ27"/>
<keyword evidence="2 8" id="KW-0819">tRNA processing</keyword>
<evidence type="ECO:0000256" key="5">
    <source>
        <dbReference type="ARBA" id="ARBA00022801"/>
    </source>
</evidence>
<evidence type="ECO:0000313" key="11">
    <source>
        <dbReference type="Proteomes" id="UP000094849"/>
    </source>
</evidence>
<gene>
    <name evidence="8" type="primary">rnt</name>
    <name evidence="10" type="ORF">A3196_18420</name>
</gene>
<dbReference type="EC" id="3.1.13.-" evidence="8"/>
<comment type="caution">
    <text evidence="10">The sequence shown here is derived from an EMBL/GenBank/DDBJ whole genome shotgun (WGS) entry which is preliminary data.</text>
</comment>
<feature type="site" description="Important for substrate binding and specificity" evidence="8">
    <location>
        <position position="146"/>
    </location>
</feature>
<protein>
    <recommendedName>
        <fullName evidence="8">Ribonuclease T</fullName>
        <ecNumber evidence="8">3.1.13.-</ecNumber>
    </recommendedName>
    <alternativeName>
        <fullName evidence="8">Exoribonuclease T</fullName>
        <shortName evidence="8">RNase T</shortName>
    </alternativeName>
</protein>
<dbReference type="OrthoDB" id="9778264at2"/>
<dbReference type="RefSeq" id="WP_069006260.1">
    <property type="nucleotide sequence ID" value="NZ_LVJW01000006.1"/>
</dbReference>
<comment type="cofactor">
    <cofactor evidence="8">
        <name>Mg(2+)</name>
        <dbReference type="ChEBI" id="CHEBI:18420"/>
    </cofactor>
    <text evidence="8">Binds two Mg(2+) per subunit. The active form of the enzyme binds two Mg(2+) ions in its active site. The first Mg(2+) forms only one salt bridge with the protein.</text>
</comment>
<sequence length="212" mass="22876">MSDTIYNSAIAHRFRGYLPVVVDVETGGFDASKDALLEIAATTLAMDEQGLLHPAETFAHHIAPFEGANIDPKALEFNGIDPDHPFREALTESDGLKQLFAPIRKAIKASGCKRAILVGHNAFFDLGFLNAAVARCGIKRNPFHPFSTFDTVSLAGMAYGQTVLAKAAKAAGLDWDSAQAHSAIYDTEQTARLFCTIINQWQQACGTPAPLE</sequence>
<keyword evidence="6 8" id="KW-0269">Exonuclease</keyword>
<evidence type="ECO:0000256" key="6">
    <source>
        <dbReference type="ARBA" id="ARBA00022839"/>
    </source>
</evidence>
<feature type="binding site" evidence="8">
    <location>
        <position position="181"/>
    </location>
    <ligand>
        <name>Mg(2+)</name>
        <dbReference type="ChEBI" id="CHEBI:18420"/>
        <label>2</label>
        <note>catalytic</note>
    </ligand>
</feature>
<dbReference type="SUPFAM" id="SSF53098">
    <property type="entry name" value="Ribonuclease H-like"/>
    <property type="match status" value="1"/>
</dbReference>
<keyword evidence="4 8" id="KW-0479">Metal-binding</keyword>
<dbReference type="SMART" id="SM00479">
    <property type="entry name" value="EXOIII"/>
    <property type="match status" value="1"/>
</dbReference>